<feature type="signal peptide" evidence="3">
    <location>
        <begin position="1"/>
        <end position="43"/>
    </location>
</feature>
<dbReference type="AlphaFoldDB" id="A0AAU8ER96"/>
<dbReference type="InterPro" id="IPR006311">
    <property type="entry name" value="TAT_signal"/>
</dbReference>
<feature type="transmembrane region" description="Helical" evidence="2">
    <location>
        <begin position="648"/>
        <end position="669"/>
    </location>
</feature>
<feature type="transmembrane region" description="Helical" evidence="2">
    <location>
        <begin position="288"/>
        <end position="309"/>
    </location>
</feature>
<evidence type="ECO:0000256" key="3">
    <source>
        <dbReference type="SAM" id="SignalP"/>
    </source>
</evidence>
<dbReference type="RefSeq" id="WP_353712324.1">
    <property type="nucleotide sequence ID" value="NZ_CP159279.1"/>
</dbReference>
<feature type="compositionally biased region" description="Low complexity" evidence="1">
    <location>
        <begin position="983"/>
        <end position="1007"/>
    </location>
</feature>
<keyword evidence="2" id="KW-0472">Membrane</keyword>
<dbReference type="EMBL" id="CP159279">
    <property type="protein sequence ID" value="XCH12150.1"/>
    <property type="molecule type" value="Genomic_DNA"/>
</dbReference>
<reference evidence="4" key="1">
    <citation type="submission" date="2024-06" db="EMBL/GenBank/DDBJ databases">
        <title>Biodegradation of dimethachlon by Arthrobacter sp. K5: mechanistic insights and ecological implications.</title>
        <authorList>
            <person name="Hu S."/>
            <person name="Lu P."/>
        </authorList>
    </citation>
    <scope>NUCLEOTIDE SEQUENCE</scope>
    <source>
        <strain evidence="4">K5</strain>
    </source>
</reference>
<evidence type="ECO:0000313" key="4">
    <source>
        <dbReference type="EMBL" id="XCH12150.1"/>
    </source>
</evidence>
<feature type="compositionally biased region" description="Low complexity" evidence="1">
    <location>
        <begin position="1014"/>
        <end position="1023"/>
    </location>
</feature>
<name>A0AAU8ER96_9MICC</name>
<feature type="transmembrane region" description="Helical" evidence="2">
    <location>
        <begin position="690"/>
        <end position="716"/>
    </location>
</feature>
<feature type="chain" id="PRO_5043773076" evidence="3">
    <location>
        <begin position="44"/>
        <end position="1149"/>
    </location>
</feature>
<evidence type="ECO:0000256" key="2">
    <source>
        <dbReference type="SAM" id="Phobius"/>
    </source>
</evidence>
<feature type="compositionally biased region" description="Gly residues" evidence="1">
    <location>
        <begin position="774"/>
        <end position="783"/>
    </location>
</feature>
<feature type="compositionally biased region" description="Low complexity" evidence="1">
    <location>
        <begin position="932"/>
        <end position="944"/>
    </location>
</feature>
<feature type="transmembrane region" description="Helical" evidence="2">
    <location>
        <begin position="588"/>
        <end position="609"/>
    </location>
</feature>
<protein>
    <submittedName>
        <fullName evidence="4">Uncharacterized protein</fullName>
    </submittedName>
</protein>
<dbReference type="PROSITE" id="PS51318">
    <property type="entry name" value="TAT"/>
    <property type="match status" value="1"/>
</dbReference>
<feature type="compositionally biased region" description="Low complexity" evidence="1">
    <location>
        <begin position="1054"/>
        <end position="1067"/>
    </location>
</feature>
<keyword evidence="2" id="KW-0812">Transmembrane</keyword>
<keyword evidence="2" id="KW-1133">Transmembrane helix</keyword>
<sequence>MSSAVLTHMRSLRRGLLRVVGLAVLTALVAPLLMAAFAPSAHADGEEPDNYSLYALSSNASTYFSQENAPKNDGLHENWHPITSNPATGGAMLGYADPEFSPGDIVGWFFAEVSGSSQTIAYDTFHSKASDEQPGTYSGMLDYAHFGAANADLGLDTMSSGVGGQIVALMGGGIIWALYLLALAVGTVFWLVIQLLKALNPFMWFYQAVAGVTVDGAPSAHQQEMADGMTGGDAGGGALAGLQHCIASWYGLLQSIAWEALVPLFIGFLIIGLVLFKKMDRGSAIKKLIVRVVFIGVGLPLIGSMYTGVLNKFDDSLIGQHAGPTRVVLSTYVDFNAWMMNDRLGIPDEASISWDGGQAGSESMMSVRNTALAINKQSHGDTYADINVGKRTDSAEAAWRNGTVDTGGSAGDDVHAVFTTFGILNNYIAGREIAASDFESGIKTSITNLDVMPTYSVLNGKVDAKEDWFVNKASYGDVERFGEERGPIPSQHPVIATGGLEGLTSSKPGGNTTTFTTTGTKGGCGFTVLDSNGDVASCNLSALAAYNYLNTGFGPDSMKMYSSNKAMSGMTRESHMAVSQVGTGPAKFMYWQNAVTVLGCISLLGFWYAIGMLAGAVKRTFSLVAAVPFATLGAVSAIAKVIVYSGALILEVIVTLFIYQFVSELLISIPDIIAGPVSSLMDPNGFFGSPALGGIVVVLLTLVSSLLIIGVTFSLLKVRKVALQAMDEVFTKLVDKFLETSPAPKPEKSAGMPSGLANGAVAGVGAGQKKVAHGLGGNPGGGSKAPSGSGKTASTNAGGLNGQQGLPVGGRKLAIGPGGGEASHQDSASDGNGIHRGLDGPGDSPRALPSGRGSEGADGGGQSDDQGAPLQLTTDRAGSSHSAKDTAQQLSDQGGLSNLGYHTDRQPGTPGGKGGVSLMKMEKGADGVFRPASSGSDSASGSGPDSHDGSDVGSVPGTGSGGSAAPTNGGRKALPGHSSTRFASAVEGAVPAGAAGPPAPRFGGAIAVPARARSAGSSSSDESGQGEGNSRQAAPRTGSTRSGDGPQNRHATRRQQAAPQQRQQPPTSGSHLASSGQRPAPVKNSKPTTAAVQHRSELAQKSARVPAKMQEQPKAPSRTRRAAEPMVPFQMINDRNKTKDEGADDEQQY</sequence>
<gene>
    <name evidence="4" type="ORF">ABRP34_03790</name>
</gene>
<feature type="transmembrane region" description="Helical" evidence="2">
    <location>
        <begin position="166"/>
        <end position="192"/>
    </location>
</feature>
<feature type="compositionally biased region" description="Polar residues" evidence="1">
    <location>
        <begin position="1068"/>
        <end position="1077"/>
    </location>
</feature>
<organism evidence="4">
    <name type="scientific">Arthrobacter sp. K5</name>
    <dbReference type="NCBI Taxonomy" id="2839623"/>
    <lineage>
        <taxon>Bacteria</taxon>
        <taxon>Bacillati</taxon>
        <taxon>Actinomycetota</taxon>
        <taxon>Actinomycetes</taxon>
        <taxon>Micrococcales</taxon>
        <taxon>Micrococcaceae</taxon>
        <taxon>Arthrobacter</taxon>
    </lineage>
</organism>
<keyword evidence="3" id="KW-0732">Signal</keyword>
<proteinExistence type="predicted"/>
<feature type="compositionally biased region" description="Low complexity" evidence="1">
    <location>
        <begin position="784"/>
        <end position="794"/>
    </location>
</feature>
<feature type="region of interest" description="Disordered" evidence="1">
    <location>
        <begin position="770"/>
        <end position="1149"/>
    </location>
</feature>
<feature type="compositionally biased region" description="Gly residues" evidence="1">
    <location>
        <begin position="853"/>
        <end position="862"/>
    </location>
</feature>
<feature type="transmembrane region" description="Helical" evidence="2">
    <location>
        <begin position="621"/>
        <end position="642"/>
    </location>
</feature>
<feature type="transmembrane region" description="Helical" evidence="2">
    <location>
        <begin position="256"/>
        <end position="276"/>
    </location>
</feature>
<evidence type="ECO:0000256" key="1">
    <source>
        <dbReference type="SAM" id="MobiDB-lite"/>
    </source>
</evidence>
<feature type="compositionally biased region" description="Polar residues" evidence="1">
    <location>
        <begin position="871"/>
        <end position="896"/>
    </location>
</feature>
<accession>A0AAU8ER96</accession>